<evidence type="ECO:0000256" key="1">
    <source>
        <dbReference type="SAM" id="MobiDB-lite"/>
    </source>
</evidence>
<feature type="region of interest" description="Disordered" evidence="1">
    <location>
        <begin position="1"/>
        <end position="85"/>
    </location>
</feature>
<keyword evidence="3" id="KW-1185">Reference proteome</keyword>
<dbReference type="Proteomes" id="UP001328107">
    <property type="component" value="Unassembled WGS sequence"/>
</dbReference>
<name>A0AAN4ZA34_9BILA</name>
<proteinExistence type="predicted"/>
<feature type="non-terminal residue" evidence="2">
    <location>
        <position position="1"/>
    </location>
</feature>
<protein>
    <submittedName>
        <fullName evidence="2">Uncharacterized protein</fullName>
    </submittedName>
</protein>
<organism evidence="2 3">
    <name type="scientific">Pristionchus mayeri</name>
    <dbReference type="NCBI Taxonomy" id="1317129"/>
    <lineage>
        <taxon>Eukaryota</taxon>
        <taxon>Metazoa</taxon>
        <taxon>Ecdysozoa</taxon>
        <taxon>Nematoda</taxon>
        <taxon>Chromadorea</taxon>
        <taxon>Rhabditida</taxon>
        <taxon>Rhabditina</taxon>
        <taxon>Diplogasteromorpha</taxon>
        <taxon>Diplogasteroidea</taxon>
        <taxon>Neodiplogasteridae</taxon>
        <taxon>Pristionchus</taxon>
    </lineage>
</organism>
<gene>
    <name evidence="2" type="ORF">PMAYCL1PPCAC_04210</name>
</gene>
<evidence type="ECO:0000313" key="2">
    <source>
        <dbReference type="EMBL" id="GMR34015.1"/>
    </source>
</evidence>
<comment type="caution">
    <text evidence="2">The sequence shown here is derived from an EMBL/GenBank/DDBJ whole genome shotgun (WGS) entry which is preliminary data.</text>
</comment>
<feature type="compositionally biased region" description="Basic and acidic residues" evidence="1">
    <location>
        <begin position="26"/>
        <end position="38"/>
    </location>
</feature>
<accession>A0AAN4ZA34</accession>
<dbReference type="AlphaFoldDB" id="A0AAN4ZA34"/>
<evidence type="ECO:0000313" key="3">
    <source>
        <dbReference type="Proteomes" id="UP001328107"/>
    </source>
</evidence>
<feature type="compositionally biased region" description="Low complexity" evidence="1">
    <location>
        <begin position="39"/>
        <end position="52"/>
    </location>
</feature>
<feature type="compositionally biased region" description="Basic residues" evidence="1">
    <location>
        <begin position="14"/>
        <end position="25"/>
    </location>
</feature>
<sequence>PKPRPGGTGPFFVNKHKQPKMHRHSKERERKEKKEKDSIASSSKSSKSKQSSVTQVKPIHTNTGGMVHSRTRLNDMSSNSKVIEV</sequence>
<dbReference type="EMBL" id="BTRK01000001">
    <property type="protein sequence ID" value="GMR34015.1"/>
    <property type="molecule type" value="Genomic_DNA"/>
</dbReference>
<feature type="compositionally biased region" description="Polar residues" evidence="1">
    <location>
        <begin position="74"/>
        <end position="85"/>
    </location>
</feature>
<reference evidence="3" key="1">
    <citation type="submission" date="2022-10" db="EMBL/GenBank/DDBJ databases">
        <title>Genome assembly of Pristionchus species.</title>
        <authorList>
            <person name="Yoshida K."/>
            <person name="Sommer R.J."/>
        </authorList>
    </citation>
    <scope>NUCLEOTIDE SEQUENCE [LARGE SCALE GENOMIC DNA]</scope>
    <source>
        <strain evidence="3">RS5460</strain>
    </source>
</reference>